<accession>A0A6G1C6M2</accession>
<dbReference type="EMBL" id="SPHZ02000010">
    <property type="protein sequence ID" value="KAF0895812.1"/>
    <property type="molecule type" value="Genomic_DNA"/>
</dbReference>
<sequence length="99" mass="11099">MNFPERILEIVDLQLQLELDFCQETPMAVKEKGLHCMGSVLNIGLCCTKPTPSERISMQEAAAKLHGIKDVYLRATNVYGLQFDLFLVDTKGYITSCDS</sequence>
<keyword evidence="2" id="KW-1185">Reference proteome</keyword>
<dbReference type="Gene3D" id="1.10.510.10">
    <property type="entry name" value="Transferase(Phosphotransferase) domain 1"/>
    <property type="match status" value="1"/>
</dbReference>
<name>A0A6G1C6M2_9ORYZ</name>
<evidence type="ECO:0000313" key="1">
    <source>
        <dbReference type="EMBL" id="KAF0895812.1"/>
    </source>
</evidence>
<gene>
    <name evidence="1" type="ORF">E2562_016545</name>
</gene>
<organism evidence="1 2">
    <name type="scientific">Oryza meyeriana var. granulata</name>
    <dbReference type="NCBI Taxonomy" id="110450"/>
    <lineage>
        <taxon>Eukaryota</taxon>
        <taxon>Viridiplantae</taxon>
        <taxon>Streptophyta</taxon>
        <taxon>Embryophyta</taxon>
        <taxon>Tracheophyta</taxon>
        <taxon>Spermatophyta</taxon>
        <taxon>Magnoliopsida</taxon>
        <taxon>Liliopsida</taxon>
        <taxon>Poales</taxon>
        <taxon>Poaceae</taxon>
        <taxon>BOP clade</taxon>
        <taxon>Oryzoideae</taxon>
        <taxon>Oryzeae</taxon>
        <taxon>Oryzinae</taxon>
        <taxon>Oryza</taxon>
        <taxon>Oryza meyeriana</taxon>
    </lineage>
</organism>
<protein>
    <recommendedName>
        <fullName evidence="3">Serine-threonine/tyrosine-protein kinase catalytic domain-containing protein</fullName>
    </recommendedName>
</protein>
<reference evidence="1 2" key="1">
    <citation type="submission" date="2019-11" db="EMBL/GenBank/DDBJ databases">
        <title>Whole genome sequence of Oryza granulata.</title>
        <authorList>
            <person name="Li W."/>
        </authorList>
    </citation>
    <scope>NUCLEOTIDE SEQUENCE [LARGE SCALE GENOMIC DNA]</scope>
    <source>
        <strain evidence="2">cv. Menghai</strain>
        <tissue evidence="1">Leaf</tissue>
    </source>
</reference>
<comment type="caution">
    <text evidence="1">The sequence shown here is derived from an EMBL/GenBank/DDBJ whole genome shotgun (WGS) entry which is preliminary data.</text>
</comment>
<proteinExistence type="predicted"/>
<dbReference type="AlphaFoldDB" id="A0A6G1C6M2"/>
<evidence type="ECO:0008006" key="3">
    <source>
        <dbReference type="Google" id="ProtNLM"/>
    </source>
</evidence>
<dbReference type="Proteomes" id="UP000479710">
    <property type="component" value="Unassembled WGS sequence"/>
</dbReference>
<evidence type="ECO:0000313" key="2">
    <source>
        <dbReference type="Proteomes" id="UP000479710"/>
    </source>
</evidence>
<feature type="non-terminal residue" evidence="1">
    <location>
        <position position="1"/>
    </location>
</feature>
<dbReference type="OrthoDB" id="692567at2759"/>